<proteinExistence type="predicted"/>
<evidence type="ECO:0000256" key="1">
    <source>
        <dbReference type="SAM" id="MobiDB-lite"/>
    </source>
</evidence>
<comment type="caution">
    <text evidence="2">The sequence shown here is derived from an EMBL/GenBank/DDBJ whole genome shotgun (WGS) entry which is preliminary data.</text>
</comment>
<name>A0A2I0K500_PUNGR</name>
<accession>A0A2I0K500</accession>
<keyword evidence="3" id="KW-1185">Reference proteome</keyword>
<reference evidence="2 3" key="1">
    <citation type="submission" date="2017-11" db="EMBL/GenBank/DDBJ databases">
        <title>De-novo sequencing of pomegranate (Punica granatum L.) genome.</title>
        <authorList>
            <person name="Akparov Z."/>
            <person name="Amiraslanov A."/>
            <person name="Hajiyeva S."/>
            <person name="Abbasov M."/>
            <person name="Kaur K."/>
            <person name="Hamwieh A."/>
            <person name="Solovyev V."/>
            <person name="Salamov A."/>
            <person name="Braich B."/>
            <person name="Kosarev P."/>
            <person name="Mahmoud A."/>
            <person name="Hajiyev E."/>
            <person name="Babayeva S."/>
            <person name="Izzatullayeva V."/>
            <person name="Mammadov A."/>
            <person name="Mammadov A."/>
            <person name="Sharifova S."/>
            <person name="Ojaghi J."/>
            <person name="Eynullazada K."/>
            <person name="Bayramov B."/>
            <person name="Abdulazimova A."/>
            <person name="Shahmuradov I."/>
        </authorList>
    </citation>
    <scope>NUCLEOTIDE SEQUENCE [LARGE SCALE GENOMIC DNA]</scope>
    <source>
        <strain evidence="3">cv. AG2017</strain>
        <tissue evidence="2">Leaf</tissue>
    </source>
</reference>
<dbReference type="EMBL" id="PGOL01000881">
    <property type="protein sequence ID" value="PKI63618.1"/>
    <property type="molecule type" value="Genomic_DNA"/>
</dbReference>
<protein>
    <submittedName>
        <fullName evidence="2">Uncharacterized protein</fullName>
    </submittedName>
</protein>
<dbReference type="Proteomes" id="UP000233551">
    <property type="component" value="Unassembled WGS sequence"/>
</dbReference>
<evidence type="ECO:0000313" key="3">
    <source>
        <dbReference type="Proteomes" id="UP000233551"/>
    </source>
</evidence>
<sequence>MPRIGTGTAFRGCRPKVQDDSAQQESTGLDEAQCDEVDASPLIRVRRKAHKLSLKPMVITLGQSTVEMMHLMYRLRKRGGVKMVHMRCMPVMEDMISPNERGRDNHSGRLHFGCFNISRIILVKGCFLKHHRIWMFELIVMQIGQVARCQTVYCGIFYNYWWMPGVLENEETNHCK</sequence>
<gene>
    <name evidence="2" type="ORF">CRG98_016001</name>
</gene>
<evidence type="ECO:0000313" key="2">
    <source>
        <dbReference type="EMBL" id="PKI63618.1"/>
    </source>
</evidence>
<dbReference type="AlphaFoldDB" id="A0A2I0K500"/>
<feature type="region of interest" description="Disordered" evidence="1">
    <location>
        <begin position="1"/>
        <end position="30"/>
    </location>
</feature>
<organism evidence="2 3">
    <name type="scientific">Punica granatum</name>
    <name type="common">Pomegranate</name>
    <dbReference type="NCBI Taxonomy" id="22663"/>
    <lineage>
        <taxon>Eukaryota</taxon>
        <taxon>Viridiplantae</taxon>
        <taxon>Streptophyta</taxon>
        <taxon>Embryophyta</taxon>
        <taxon>Tracheophyta</taxon>
        <taxon>Spermatophyta</taxon>
        <taxon>Magnoliopsida</taxon>
        <taxon>eudicotyledons</taxon>
        <taxon>Gunneridae</taxon>
        <taxon>Pentapetalae</taxon>
        <taxon>rosids</taxon>
        <taxon>malvids</taxon>
        <taxon>Myrtales</taxon>
        <taxon>Lythraceae</taxon>
        <taxon>Punica</taxon>
    </lineage>
</organism>